<organism evidence="4 5">
    <name type="scientific">Paludibaculum fermentans</name>
    <dbReference type="NCBI Taxonomy" id="1473598"/>
    <lineage>
        <taxon>Bacteria</taxon>
        <taxon>Pseudomonadati</taxon>
        <taxon>Acidobacteriota</taxon>
        <taxon>Terriglobia</taxon>
        <taxon>Bryobacterales</taxon>
        <taxon>Bryobacteraceae</taxon>
        <taxon>Paludibaculum</taxon>
    </lineage>
</organism>
<dbReference type="Pfam" id="PF16661">
    <property type="entry name" value="Lactamase_B_6"/>
    <property type="match status" value="1"/>
</dbReference>
<dbReference type="KEGG" id="pfer:IRI77_01390"/>
<dbReference type="SUPFAM" id="SSF56281">
    <property type="entry name" value="Metallo-hydrolase/oxidoreductase"/>
    <property type="match status" value="1"/>
</dbReference>
<dbReference type="InterPro" id="IPR011108">
    <property type="entry name" value="RMMBL"/>
</dbReference>
<protein>
    <submittedName>
        <fullName evidence="4">MBL fold metallo-hydrolase</fullName>
    </submittedName>
</protein>
<feature type="domain" description="Metallo-beta-lactamase" evidence="2">
    <location>
        <begin position="13"/>
        <end position="255"/>
    </location>
</feature>
<dbReference type="Pfam" id="PF07521">
    <property type="entry name" value="RMMBL"/>
    <property type="match status" value="1"/>
</dbReference>
<evidence type="ECO:0000313" key="4">
    <source>
        <dbReference type="EMBL" id="QOY88643.1"/>
    </source>
</evidence>
<dbReference type="Proteomes" id="UP000593892">
    <property type="component" value="Chromosome"/>
</dbReference>
<dbReference type="InterPro" id="IPR050698">
    <property type="entry name" value="MBL"/>
</dbReference>
<dbReference type="EMBL" id="CP063849">
    <property type="protein sequence ID" value="QOY88643.1"/>
    <property type="molecule type" value="Genomic_DNA"/>
</dbReference>
<dbReference type="Gene3D" id="3.60.15.10">
    <property type="entry name" value="Ribonuclease Z/Hydroxyacylglutathione hydrolase-like"/>
    <property type="match status" value="1"/>
</dbReference>
<dbReference type="InterPro" id="IPR001279">
    <property type="entry name" value="Metallo-B-lactamas"/>
</dbReference>
<proteinExistence type="predicted"/>
<dbReference type="InterPro" id="IPR036866">
    <property type="entry name" value="RibonucZ/Hydroxyglut_hydro"/>
</dbReference>
<dbReference type="AlphaFoldDB" id="A0A7S7SLB3"/>
<gene>
    <name evidence="4" type="ORF">IRI77_01390</name>
</gene>
<keyword evidence="5" id="KW-1185">Reference proteome</keyword>
<dbReference type="SMART" id="SM01027">
    <property type="entry name" value="Beta-Casp"/>
    <property type="match status" value="1"/>
</dbReference>
<dbReference type="PANTHER" id="PTHR11203">
    <property type="entry name" value="CLEAVAGE AND POLYADENYLATION SPECIFICITY FACTOR FAMILY MEMBER"/>
    <property type="match status" value="1"/>
</dbReference>
<evidence type="ECO:0000259" key="2">
    <source>
        <dbReference type="SMART" id="SM00849"/>
    </source>
</evidence>
<dbReference type="GO" id="GO:0016787">
    <property type="term" value="F:hydrolase activity"/>
    <property type="evidence" value="ECO:0007669"/>
    <property type="project" value="UniProtKB-KW"/>
</dbReference>
<dbReference type="Gene3D" id="3.40.50.10890">
    <property type="match status" value="1"/>
</dbReference>
<name>A0A7S7SLB3_PALFE</name>
<dbReference type="CDD" id="cd16295">
    <property type="entry name" value="TTHA0252-CPSF-like_MBL-fold"/>
    <property type="match status" value="1"/>
</dbReference>
<keyword evidence="1 4" id="KW-0378">Hydrolase</keyword>
<sequence length="470" mass="52308">MKLTFWGAARTVTGSMHHLAVSGRRYLLDCGMYQGRRKEARERNAHFPFAPATIDAVLVSHAHIDHTGNLPTLVKGGFTGPIYATPATVDLSKSMLADSAHIQEKDALFVAKRLSRRRKLGQADDLEVIEPLYSVEDAERTLGLFKEVTEHQVTEVGPGLTYTAYDAGHMLGSTALAMELQENGHRVRLAFSGDVGRPNLPIIRDPETMPPVDYLIMESTYGDRLHKDMGSAKDKLADAINRVSERGGKIIAPAFAVGRTQQLVLLLHELMLEHRIPGIPIFVDSPLAVNVTEAFRKHTELFDAETQAFVDNGHDPFGFKLLHYVREVSESKALNDLRGPALILSASGMAEAGRILHHLRNNIEDPRNMVLITGFQAENTLGRKIVDKQPEVAIFGEPVRLRAEVVKLNELSGHADQNELLMWMKPMVKTLKKVFLVHGEPQQAEALAKMIRTFYDLEVEIPQRGQSFDL</sequence>
<dbReference type="InterPro" id="IPR022712">
    <property type="entry name" value="Beta_Casp"/>
</dbReference>
<evidence type="ECO:0000259" key="3">
    <source>
        <dbReference type="SMART" id="SM01027"/>
    </source>
</evidence>
<dbReference type="SMART" id="SM00849">
    <property type="entry name" value="Lactamase_B"/>
    <property type="match status" value="1"/>
</dbReference>
<dbReference type="PANTHER" id="PTHR11203:SF37">
    <property type="entry name" value="INTEGRATOR COMPLEX SUBUNIT 11"/>
    <property type="match status" value="1"/>
</dbReference>
<dbReference type="Pfam" id="PF10996">
    <property type="entry name" value="Beta-Casp"/>
    <property type="match status" value="1"/>
</dbReference>
<feature type="domain" description="Beta-Casp" evidence="3">
    <location>
        <begin position="260"/>
        <end position="385"/>
    </location>
</feature>
<evidence type="ECO:0000313" key="5">
    <source>
        <dbReference type="Proteomes" id="UP000593892"/>
    </source>
</evidence>
<evidence type="ECO:0000256" key="1">
    <source>
        <dbReference type="ARBA" id="ARBA00022801"/>
    </source>
</evidence>
<dbReference type="GO" id="GO:0004521">
    <property type="term" value="F:RNA endonuclease activity"/>
    <property type="evidence" value="ECO:0007669"/>
    <property type="project" value="TreeGrafter"/>
</dbReference>
<accession>A0A7S7SLB3</accession>
<reference evidence="4 5" key="1">
    <citation type="submission" date="2020-10" db="EMBL/GenBank/DDBJ databases">
        <title>Complete genome sequence of Paludibaculum fermentans P105T, a facultatively anaerobic acidobacterium capable of dissimilatory Fe(III) reduction.</title>
        <authorList>
            <person name="Dedysh S.N."/>
            <person name="Beletsky A.V."/>
            <person name="Kulichevskaya I.S."/>
            <person name="Mardanov A.V."/>
            <person name="Ravin N.V."/>
        </authorList>
    </citation>
    <scope>NUCLEOTIDE SEQUENCE [LARGE SCALE GENOMIC DNA]</scope>
    <source>
        <strain evidence="4 5">P105</strain>
    </source>
</reference>